<dbReference type="EMBL" id="CM042887">
    <property type="protein sequence ID" value="KAI4331564.1"/>
    <property type="molecule type" value="Genomic_DNA"/>
</dbReference>
<evidence type="ECO:0000313" key="1">
    <source>
        <dbReference type="EMBL" id="KAI4331564.1"/>
    </source>
</evidence>
<sequence>MTIFEYMGVDPAFKDNFNNAVAAHTTLVMKSILHVYSGFEGLTSLVDVGGGTGKCFNMVITEYPGIKGINFDLDHVTKSAPSSTL</sequence>
<comment type="caution">
    <text evidence="1">The sequence shown here is derived from an EMBL/GenBank/DDBJ whole genome shotgun (WGS) entry which is preliminary data.</text>
</comment>
<dbReference type="Proteomes" id="UP001057402">
    <property type="component" value="Chromosome 8"/>
</dbReference>
<gene>
    <name evidence="1" type="ORF">MLD38_029742</name>
</gene>
<accession>A0ACB9N743</accession>
<reference evidence="2" key="1">
    <citation type="journal article" date="2023" name="Front. Plant Sci.">
        <title>Chromosomal-level genome assembly of Melastoma candidum provides insights into trichome evolution.</title>
        <authorList>
            <person name="Zhong Y."/>
            <person name="Wu W."/>
            <person name="Sun C."/>
            <person name="Zou P."/>
            <person name="Liu Y."/>
            <person name="Dai S."/>
            <person name="Zhou R."/>
        </authorList>
    </citation>
    <scope>NUCLEOTIDE SEQUENCE [LARGE SCALE GENOMIC DNA]</scope>
</reference>
<protein>
    <submittedName>
        <fullName evidence="1">Uncharacterized protein</fullName>
    </submittedName>
</protein>
<name>A0ACB9N743_9MYRT</name>
<keyword evidence="2" id="KW-1185">Reference proteome</keyword>
<organism evidence="1 2">
    <name type="scientific">Melastoma candidum</name>
    <dbReference type="NCBI Taxonomy" id="119954"/>
    <lineage>
        <taxon>Eukaryota</taxon>
        <taxon>Viridiplantae</taxon>
        <taxon>Streptophyta</taxon>
        <taxon>Embryophyta</taxon>
        <taxon>Tracheophyta</taxon>
        <taxon>Spermatophyta</taxon>
        <taxon>Magnoliopsida</taxon>
        <taxon>eudicotyledons</taxon>
        <taxon>Gunneridae</taxon>
        <taxon>Pentapetalae</taxon>
        <taxon>rosids</taxon>
        <taxon>malvids</taxon>
        <taxon>Myrtales</taxon>
        <taxon>Melastomataceae</taxon>
        <taxon>Melastomatoideae</taxon>
        <taxon>Melastomateae</taxon>
        <taxon>Melastoma</taxon>
    </lineage>
</organism>
<evidence type="ECO:0000313" key="2">
    <source>
        <dbReference type="Proteomes" id="UP001057402"/>
    </source>
</evidence>
<proteinExistence type="predicted"/>